<dbReference type="SUPFAM" id="SSF102114">
    <property type="entry name" value="Radical SAM enzymes"/>
    <property type="match status" value="1"/>
</dbReference>
<dbReference type="AlphaFoldDB" id="A0A1I3IZ52"/>
<evidence type="ECO:0000259" key="7">
    <source>
        <dbReference type="PROSITE" id="PS51918"/>
    </source>
</evidence>
<dbReference type="Gene3D" id="3.80.30.20">
    <property type="entry name" value="tm_1862 like domain"/>
    <property type="match status" value="1"/>
</dbReference>
<organism evidence="8 9">
    <name type="scientific">Treponema bryantii</name>
    <dbReference type="NCBI Taxonomy" id="163"/>
    <lineage>
        <taxon>Bacteria</taxon>
        <taxon>Pseudomonadati</taxon>
        <taxon>Spirochaetota</taxon>
        <taxon>Spirochaetia</taxon>
        <taxon>Spirochaetales</taxon>
        <taxon>Treponemataceae</taxon>
        <taxon>Treponema</taxon>
    </lineage>
</organism>
<dbReference type="PANTHER" id="PTHR43409:SF16">
    <property type="entry name" value="SLR0320 PROTEIN"/>
    <property type="match status" value="1"/>
</dbReference>
<dbReference type="InterPro" id="IPR007197">
    <property type="entry name" value="rSAM"/>
</dbReference>
<evidence type="ECO:0000313" key="8">
    <source>
        <dbReference type="EMBL" id="SFI53272.1"/>
    </source>
</evidence>
<comment type="cofactor">
    <cofactor evidence="1">
        <name>[4Fe-4S] cluster</name>
        <dbReference type="ChEBI" id="CHEBI:49883"/>
    </cofactor>
</comment>
<keyword evidence="9" id="KW-1185">Reference proteome</keyword>
<dbReference type="GO" id="GO:0005829">
    <property type="term" value="C:cytosol"/>
    <property type="evidence" value="ECO:0007669"/>
    <property type="project" value="TreeGrafter"/>
</dbReference>
<dbReference type="PANTHER" id="PTHR43409">
    <property type="entry name" value="ANAEROBIC MAGNESIUM-PROTOPORPHYRIN IX MONOMETHYL ESTER CYCLASE-RELATED"/>
    <property type="match status" value="1"/>
</dbReference>
<dbReference type="GO" id="GO:0003824">
    <property type="term" value="F:catalytic activity"/>
    <property type="evidence" value="ECO:0007669"/>
    <property type="project" value="InterPro"/>
</dbReference>
<dbReference type="EMBL" id="FORI01000002">
    <property type="protein sequence ID" value="SFI53272.1"/>
    <property type="molecule type" value="Genomic_DNA"/>
</dbReference>
<dbReference type="PROSITE" id="PS51918">
    <property type="entry name" value="RADICAL_SAM"/>
    <property type="match status" value="1"/>
</dbReference>
<reference evidence="9" key="1">
    <citation type="submission" date="2016-10" db="EMBL/GenBank/DDBJ databases">
        <authorList>
            <person name="Varghese N."/>
            <person name="Submissions S."/>
        </authorList>
    </citation>
    <scope>NUCLEOTIDE SEQUENCE [LARGE SCALE GENOMIC DNA]</scope>
    <source>
        <strain evidence="9">XBD1002</strain>
    </source>
</reference>
<keyword evidence="5" id="KW-0411">Iron-sulfur</keyword>
<evidence type="ECO:0000259" key="6">
    <source>
        <dbReference type="PROSITE" id="PS51332"/>
    </source>
</evidence>
<dbReference type="GO" id="GO:0031419">
    <property type="term" value="F:cobalamin binding"/>
    <property type="evidence" value="ECO:0007669"/>
    <property type="project" value="InterPro"/>
</dbReference>
<dbReference type="InterPro" id="IPR058240">
    <property type="entry name" value="rSAM_sf"/>
</dbReference>
<dbReference type="PROSITE" id="PS51332">
    <property type="entry name" value="B12_BINDING"/>
    <property type="match status" value="1"/>
</dbReference>
<dbReference type="SFLD" id="SFLDG01082">
    <property type="entry name" value="B12-binding_domain_containing"/>
    <property type="match status" value="1"/>
</dbReference>
<dbReference type="CDD" id="cd01335">
    <property type="entry name" value="Radical_SAM"/>
    <property type="match status" value="1"/>
</dbReference>
<proteinExistence type="predicted"/>
<dbReference type="Pfam" id="PF04055">
    <property type="entry name" value="Radical_SAM"/>
    <property type="match status" value="1"/>
</dbReference>
<protein>
    <submittedName>
        <fullName evidence="8">Radical SAM superfamily enzyme YgiQ, UPF0313 family</fullName>
    </submittedName>
</protein>
<evidence type="ECO:0000256" key="4">
    <source>
        <dbReference type="ARBA" id="ARBA00023004"/>
    </source>
</evidence>
<dbReference type="InterPro" id="IPR034466">
    <property type="entry name" value="Methyltransferase_Class_B"/>
</dbReference>
<name>A0A1I3IZ52_9SPIR</name>
<dbReference type="Proteomes" id="UP000182737">
    <property type="component" value="Unassembled WGS sequence"/>
</dbReference>
<dbReference type="SMART" id="SM00729">
    <property type="entry name" value="Elp3"/>
    <property type="match status" value="1"/>
</dbReference>
<dbReference type="InterPro" id="IPR006158">
    <property type="entry name" value="Cobalamin-bd"/>
</dbReference>
<keyword evidence="2" id="KW-0949">S-adenosyl-L-methionine</keyword>
<evidence type="ECO:0000256" key="3">
    <source>
        <dbReference type="ARBA" id="ARBA00022723"/>
    </source>
</evidence>
<dbReference type="SFLD" id="SFLDG01123">
    <property type="entry name" value="methyltransferase_(Class_B)"/>
    <property type="match status" value="1"/>
</dbReference>
<feature type="domain" description="Radical SAM core" evidence="7">
    <location>
        <begin position="174"/>
        <end position="394"/>
    </location>
</feature>
<dbReference type="InterPro" id="IPR006638">
    <property type="entry name" value="Elp3/MiaA/NifB-like_rSAM"/>
</dbReference>
<evidence type="ECO:0000256" key="1">
    <source>
        <dbReference type="ARBA" id="ARBA00001966"/>
    </source>
</evidence>
<dbReference type="GO" id="GO:0051539">
    <property type="term" value="F:4 iron, 4 sulfur cluster binding"/>
    <property type="evidence" value="ECO:0007669"/>
    <property type="project" value="UniProtKB-KW"/>
</dbReference>
<dbReference type="RefSeq" id="WP_074930622.1">
    <property type="nucleotide sequence ID" value="NZ_FORI01000002.1"/>
</dbReference>
<dbReference type="InterPro" id="IPR051198">
    <property type="entry name" value="BchE-like"/>
</dbReference>
<dbReference type="InterPro" id="IPR023404">
    <property type="entry name" value="rSAM_horseshoe"/>
</dbReference>
<dbReference type="OrthoDB" id="9801424at2"/>
<dbReference type="Gene3D" id="3.40.50.280">
    <property type="entry name" value="Cobalamin-binding domain"/>
    <property type="match status" value="1"/>
</dbReference>
<dbReference type="SFLD" id="SFLDS00029">
    <property type="entry name" value="Radical_SAM"/>
    <property type="match status" value="1"/>
</dbReference>
<sequence>MSVAVVCTTLLIEKSPQALPLGAACIASAVKNWPNLKDKINVNLKAFSLEDDDFKKLKSKDERAEYIADKLYQPCEKLIVCFSCFVWNVEILRQAAAFLKTKGAVTIAGGPEITAHPSFYKDFDYTVSGEGEVSVPELISKIINTSEKSDKVIISQLPELSILHSPYLDGIIDPSEYEGALWELARGCPFKCAYCYESKGAKTVRLFPMERIKAELDLFARKKIPQVFVLDPTYNVNKNRAVELLRLIRQKTPNTFYYFEARAEFIDRELAREFTKIPCALQIGLQSANEDVLKLVNRPWDKKKFLKGISILNEEGVTFGLDLIFGLPGESFGSFRDGMDFALSLYPNNLEVFCLSVLPGTDLFDRAEGLGLEWEKDPPYHVIKNKQFSIEDMKKAKKLAKACSVFYNDGRAVPWFNSVCRVLKMKGSKLLELFYDKKLTMDGNTDCCCEHTQIEKLQLEFLRAIFTERKMERYFRATEDIIKFYGAISRTTASGKSEIVQLNYNAEYVASDYASDIRWFTENLKPQRSKIQTFMNQGSADFKFIK</sequence>
<evidence type="ECO:0000313" key="9">
    <source>
        <dbReference type="Proteomes" id="UP000182737"/>
    </source>
</evidence>
<evidence type="ECO:0000256" key="2">
    <source>
        <dbReference type="ARBA" id="ARBA00022691"/>
    </source>
</evidence>
<accession>A0A1I3IZ52</accession>
<dbReference type="GO" id="GO:0046872">
    <property type="term" value="F:metal ion binding"/>
    <property type="evidence" value="ECO:0007669"/>
    <property type="project" value="UniProtKB-KW"/>
</dbReference>
<keyword evidence="4" id="KW-0408">Iron</keyword>
<feature type="domain" description="B12-binding" evidence="6">
    <location>
        <begin position="18"/>
        <end position="149"/>
    </location>
</feature>
<evidence type="ECO:0000256" key="5">
    <source>
        <dbReference type="ARBA" id="ARBA00023014"/>
    </source>
</evidence>
<keyword evidence="3" id="KW-0479">Metal-binding</keyword>
<gene>
    <name evidence="8" type="ORF">SAMN04487775_102233</name>
</gene>